<dbReference type="EMBL" id="JEMG01000001">
    <property type="protein sequence ID" value="EYC52187.1"/>
    <property type="molecule type" value="Genomic_DNA"/>
</dbReference>
<dbReference type="Pfam" id="PF12680">
    <property type="entry name" value="SnoaL_2"/>
    <property type="match status" value="1"/>
</dbReference>
<feature type="domain" description="SnoaL-like" evidence="1">
    <location>
        <begin position="18"/>
        <end position="105"/>
    </location>
</feature>
<gene>
    <name evidence="2" type="ORF">AZ34_14760</name>
</gene>
<protein>
    <submittedName>
        <fullName evidence="2">Polyketide cyclase</fullName>
    </submittedName>
</protein>
<dbReference type="eggNOG" id="COG3631">
    <property type="taxonomic scope" value="Bacteria"/>
</dbReference>
<reference evidence="2 3" key="1">
    <citation type="submission" date="2014-02" db="EMBL/GenBank/DDBJ databases">
        <title>Draft Genome of Hylemonella gracilis isolated from the Niagara River.</title>
        <authorList>
            <person name="Pawlowski D.R."/>
            <person name="Koudelka G.B."/>
        </authorList>
    </citation>
    <scope>NUCLEOTIDE SEQUENCE [LARGE SCALE GENOMIC DNA]</scope>
    <source>
        <strain evidence="2 3">Niagara R</strain>
    </source>
</reference>
<accession>A0A016XKV2</accession>
<dbReference type="STRING" id="1458275.AZ34_14760"/>
<dbReference type="RefSeq" id="WP_035609320.1">
    <property type="nucleotide sequence ID" value="NZ_JEMG01000001.1"/>
</dbReference>
<evidence type="ECO:0000313" key="2">
    <source>
        <dbReference type="EMBL" id="EYC52187.1"/>
    </source>
</evidence>
<dbReference type="OrthoDB" id="8684708at2"/>
<dbReference type="Gene3D" id="3.10.450.50">
    <property type="match status" value="1"/>
</dbReference>
<proteinExistence type="predicted"/>
<organism evidence="2 3">
    <name type="scientific">Hylemonella gracilis str. Niagara R</name>
    <dbReference type="NCBI Taxonomy" id="1458275"/>
    <lineage>
        <taxon>Bacteria</taxon>
        <taxon>Pseudomonadati</taxon>
        <taxon>Pseudomonadota</taxon>
        <taxon>Betaproteobacteria</taxon>
        <taxon>Burkholderiales</taxon>
        <taxon>Comamonadaceae</taxon>
        <taxon>Hylemonella</taxon>
    </lineage>
</organism>
<evidence type="ECO:0000313" key="3">
    <source>
        <dbReference type="Proteomes" id="UP000023268"/>
    </source>
</evidence>
<evidence type="ECO:0000259" key="1">
    <source>
        <dbReference type="Pfam" id="PF12680"/>
    </source>
</evidence>
<sequence>MPYSLTLPDPIAAYFVADTQGPDQVAQCFTPKAVVTDDGHIYTGRDAIRAWKMAADAKYTCTTEPFSLELIEGVHAVKAHVAGNFKGSPLDMKFFFRLERGLIANMEVTV</sequence>
<comment type="caution">
    <text evidence="2">The sequence shown here is derived from an EMBL/GenBank/DDBJ whole genome shotgun (WGS) entry which is preliminary data.</text>
</comment>
<dbReference type="SUPFAM" id="SSF54427">
    <property type="entry name" value="NTF2-like"/>
    <property type="match status" value="1"/>
</dbReference>
<dbReference type="AlphaFoldDB" id="A0A016XKV2"/>
<dbReference type="Proteomes" id="UP000023268">
    <property type="component" value="Unassembled WGS sequence"/>
</dbReference>
<name>A0A016XKV2_9BURK</name>
<dbReference type="InterPro" id="IPR032710">
    <property type="entry name" value="NTF2-like_dom_sf"/>
</dbReference>
<dbReference type="InterPro" id="IPR037401">
    <property type="entry name" value="SnoaL-like"/>
</dbReference>